<proteinExistence type="predicted"/>
<protein>
    <submittedName>
        <fullName evidence="1">SpoIIAA-like protein</fullName>
    </submittedName>
</protein>
<evidence type="ECO:0000313" key="1">
    <source>
        <dbReference type="EMBL" id="PSL40280.1"/>
    </source>
</evidence>
<dbReference type="Pfam" id="PF11964">
    <property type="entry name" value="SpoIIAA-like"/>
    <property type="match status" value="1"/>
</dbReference>
<dbReference type="Proteomes" id="UP000242682">
    <property type="component" value="Unassembled WGS sequence"/>
</dbReference>
<keyword evidence="2" id="KW-1185">Reference proteome</keyword>
<dbReference type="EMBL" id="PYAT01000005">
    <property type="protein sequence ID" value="PSL40280.1"/>
    <property type="molecule type" value="Genomic_DNA"/>
</dbReference>
<evidence type="ECO:0000313" key="2">
    <source>
        <dbReference type="Proteomes" id="UP000242682"/>
    </source>
</evidence>
<reference evidence="1 2" key="1">
    <citation type="submission" date="2018-03" db="EMBL/GenBank/DDBJ databases">
        <title>Genomic Encyclopedia of Type Strains, Phase III (KMG-III): the genomes of soil and plant-associated and newly described type strains.</title>
        <authorList>
            <person name="Whitman W."/>
        </authorList>
    </citation>
    <scope>NUCLEOTIDE SEQUENCE [LARGE SCALE GENOMIC DNA]</scope>
    <source>
        <strain evidence="1 2">CGMCC 1.12259</strain>
    </source>
</reference>
<dbReference type="AlphaFoldDB" id="A0A2P8H255"/>
<dbReference type="InterPro" id="IPR038396">
    <property type="entry name" value="SpoIIAA-like_sf"/>
</dbReference>
<dbReference type="InterPro" id="IPR021866">
    <property type="entry name" value="SpoIIAA-like"/>
</dbReference>
<name>A0A2P8H255_9BACL</name>
<organism evidence="1 2">
    <name type="scientific">Planomicrobium soli</name>
    <dbReference type="NCBI Taxonomy" id="1176648"/>
    <lineage>
        <taxon>Bacteria</taxon>
        <taxon>Bacillati</taxon>
        <taxon>Bacillota</taxon>
        <taxon>Bacilli</taxon>
        <taxon>Bacillales</taxon>
        <taxon>Caryophanaceae</taxon>
        <taxon>Planomicrobium</taxon>
    </lineage>
</organism>
<sequence>MLTLVPSKDIRTIAVEVNGKVRKEDMEKLDKVIQEKFEEDGKFNVYAVVYDFDGAAFKAVAEEVKIDIKRWSQYGKLAVVSDNKGLKGLTEASGYLPGVKTKHFSLEEMEEAWGWIQA</sequence>
<comment type="caution">
    <text evidence="1">The sequence shown here is derived from an EMBL/GenBank/DDBJ whole genome shotgun (WGS) entry which is preliminary data.</text>
</comment>
<dbReference type="RefSeq" id="WP_181313616.1">
    <property type="nucleotide sequence ID" value="NZ_PYAT01000005.1"/>
</dbReference>
<gene>
    <name evidence="1" type="ORF">B0H99_10556</name>
</gene>
<dbReference type="Gene3D" id="3.40.50.10600">
    <property type="entry name" value="SpoIIaa-like domains"/>
    <property type="match status" value="1"/>
</dbReference>
<accession>A0A2P8H255</accession>
<dbReference type="SUPFAM" id="SSF52091">
    <property type="entry name" value="SpoIIaa-like"/>
    <property type="match status" value="1"/>
</dbReference>
<dbReference type="InterPro" id="IPR036513">
    <property type="entry name" value="STAS_dom_sf"/>
</dbReference>